<dbReference type="Gene3D" id="3.40.109.10">
    <property type="entry name" value="NADH Oxidase"/>
    <property type="match status" value="1"/>
</dbReference>
<dbReference type="Pfam" id="PF00881">
    <property type="entry name" value="Nitroreductase"/>
    <property type="match status" value="2"/>
</dbReference>
<evidence type="ECO:0000256" key="2">
    <source>
        <dbReference type="ARBA" id="ARBA00007118"/>
    </source>
</evidence>
<organism evidence="7 8">
    <name type="scientific">Candidatus Borkfalkia faecavium</name>
    <dbReference type="NCBI Taxonomy" id="2838508"/>
    <lineage>
        <taxon>Bacteria</taxon>
        <taxon>Bacillati</taxon>
        <taxon>Bacillota</taxon>
        <taxon>Clostridia</taxon>
        <taxon>Christensenellales</taxon>
        <taxon>Christensenellaceae</taxon>
        <taxon>Candidatus Borkfalkia</taxon>
    </lineage>
</organism>
<sequence>MNEAMQVLLTRRSIRSYKSDPVPKEVIEKIVEAGLYAPTGMGLQDPVIIAVTNKELRDRIAKENAAIMGRDTDPFYGAPVILLVAAKACPNAVYDGSCVMDNLLNAAWAMGLGSCWIHRAKEELERPFGKELLASLGLTGEYIGIGHVALGYIEGEPPAPKPRLEGRVLWVK</sequence>
<comment type="caution">
    <text evidence="7">The sequence shown here is derived from an EMBL/GenBank/DDBJ whole genome shotgun (WGS) entry which is preliminary data.</text>
</comment>
<evidence type="ECO:0000256" key="3">
    <source>
        <dbReference type="ARBA" id="ARBA00022630"/>
    </source>
</evidence>
<proteinExistence type="inferred from homology"/>
<keyword evidence="5" id="KW-0560">Oxidoreductase</keyword>
<dbReference type="CDD" id="cd02136">
    <property type="entry name" value="PnbA_NfnB-like"/>
    <property type="match status" value="1"/>
</dbReference>
<dbReference type="InterPro" id="IPR000415">
    <property type="entry name" value="Nitroreductase-like"/>
</dbReference>
<comment type="similarity">
    <text evidence="2">Belongs to the nitroreductase family.</text>
</comment>
<dbReference type="GO" id="GO:0016491">
    <property type="term" value="F:oxidoreductase activity"/>
    <property type="evidence" value="ECO:0007669"/>
    <property type="project" value="UniProtKB-KW"/>
</dbReference>
<dbReference type="Proteomes" id="UP000886847">
    <property type="component" value="Unassembled WGS sequence"/>
</dbReference>
<evidence type="ECO:0000313" key="7">
    <source>
        <dbReference type="EMBL" id="HIX50209.1"/>
    </source>
</evidence>
<dbReference type="InterPro" id="IPR029479">
    <property type="entry name" value="Nitroreductase"/>
</dbReference>
<keyword evidence="4" id="KW-0288">FMN</keyword>
<dbReference type="EMBL" id="DXEW01000015">
    <property type="protein sequence ID" value="HIX50209.1"/>
    <property type="molecule type" value="Genomic_DNA"/>
</dbReference>
<reference evidence="7" key="1">
    <citation type="journal article" date="2021" name="PeerJ">
        <title>Extensive microbial diversity within the chicken gut microbiome revealed by metagenomics and culture.</title>
        <authorList>
            <person name="Gilroy R."/>
            <person name="Ravi A."/>
            <person name="Getino M."/>
            <person name="Pursley I."/>
            <person name="Horton D.L."/>
            <person name="Alikhan N.F."/>
            <person name="Baker D."/>
            <person name="Gharbi K."/>
            <person name="Hall N."/>
            <person name="Watson M."/>
            <person name="Adriaenssens E.M."/>
            <person name="Foster-Nyarko E."/>
            <person name="Jarju S."/>
            <person name="Secka A."/>
            <person name="Antonio M."/>
            <person name="Oren A."/>
            <person name="Chaudhuri R.R."/>
            <person name="La Ragione R."/>
            <person name="Hildebrand F."/>
            <person name="Pallen M.J."/>
        </authorList>
    </citation>
    <scope>NUCLEOTIDE SEQUENCE</scope>
    <source>
        <strain evidence="7">2189</strain>
    </source>
</reference>
<comment type="cofactor">
    <cofactor evidence="1">
        <name>FMN</name>
        <dbReference type="ChEBI" id="CHEBI:58210"/>
    </cofactor>
</comment>
<evidence type="ECO:0000256" key="5">
    <source>
        <dbReference type="ARBA" id="ARBA00023002"/>
    </source>
</evidence>
<evidence type="ECO:0000259" key="6">
    <source>
        <dbReference type="Pfam" id="PF00881"/>
    </source>
</evidence>
<evidence type="ECO:0000256" key="1">
    <source>
        <dbReference type="ARBA" id="ARBA00001917"/>
    </source>
</evidence>
<dbReference type="PANTHER" id="PTHR43673:SF2">
    <property type="entry name" value="NITROREDUCTASE"/>
    <property type="match status" value="1"/>
</dbReference>
<feature type="domain" description="Nitroreductase" evidence="6">
    <location>
        <begin position="9"/>
        <end position="65"/>
    </location>
</feature>
<evidence type="ECO:0000256" key="4">
    <source>
        <dbReference type="ARBA" id="ARBA00022643"/>
    </source>
</evidence>
<reference evidence="7" key="2">
    <citation type="submission" date="2021-04" db="EMBL/GenBank/DDBJ databases">
        <authorList>
            <person name="Gilroy R."/>
        </authorList>
    </citation>
    <scope>NUCLEOTIDE SEQUENCE</scope>
    <source>
        <strain evidence="7">2189</strain>
    </source>
</reference>
<protein>
    <submittedName>
        <fullName evidence="7">Nitroreductase</fullName>
    </submittedName>
</protein>
<dbReference type="PANTHER" id="PTHR43673">
    <property type="entry name" value="NAD(P)H NITROREDUCTASE YDGI-RELATED"/>
    <property type="match status" value="1"/>
</dbReference>
<dbReference type="SUPFAM" id="SSF55469">
    <property type="entry name" value="FMN-dependent nitroreductase-like"/>
    <property type="match status" value="1"/>
</dbReference>
<name>A0A9D1W0J9_9FIRM</name>
<accession>A0A9D1W0J9</accession>
<keyword evidence="3" id="KW-0285">Flavoprotein</keyword>
<evidence type="ECO:0000313" key="8">
    <source>
        <dbReference type="Proteomes" id="UP000886847"/>
    </source>
</evidence>
<gene>
    <name evidence="7" type="ORF">H9851_02895</name>
</gene>
<feature type="domain" description="Nitroreductase" evidence="6">
    <location>
        <begin position="74"/>
        <end position="152"/>
    </location>
</feature>
<dbReference type="AlphaFoldDB" id="A0A9D1W0J9"/>